<evidence type="ECO:0000256" key="1">
    <source>
        <dbReference type="SAM" id="Phobius"/>
    </source>
</evidence>
<dbReference type="EMBL" id="LNVH01000004">
    <property type="protein sequence ID" value="ORJ32466.1"/>
    <property type="molecule type" value="Genomic_DNA"/>
</dbReference>
<evidence type="ECO:0000313" key="3">
    <source>
        <dbReference type="Proteomes" id="UP000192532"/>
    </source>
</evidence>
<organism evidence="2 3">
    <name type="scientific">Streptococcus oralis subsp. tigurinus</name>
    <dbReference type="NCBI Taxonomy" id="1077464"/>
    <lineage>
        <taxon>Bacteria</taxon>
        <taxon>Bacillati</taxon>
        <taxon>Bacillota</taxon>
        <taxon>Bacilli</taxon>
        <taxon>Lactobacillales</taxon>
        <taxon>Streptococcaceae</taxon>
        <taxon>Streptococcus</taxon>
    </lineage>
</organism>
<sequence length="229" mass="27184">MSKGSGRNGYFFIILVFFSFICFYFYSKQKEMKMDMEADYSDIIGQKEEIDGKLCLLFEYTKYQPRKYDYILDNFFPGQSVFAIDPRTNEADPKLEYVILDRIDLEYKKDRKELFAPFYIVFTIKPREEYNNYSTSIVHNAPVQNNYAGNNYQDNRYSNYYNEIISVLNEYKTELIRHGINDSEIDSIITSPQDKQKLEYFVEKYEPILRTIEVASAAATLFDLLLKFL</sequence>
<evidence type="ECO:0000313" key="2">
    <source>
        <dbReference type="EMBL" id="ORJ32466.1"/>
    </source>
</evidence>
<protein>
    <submittedName>
        <fullName evidence="2">Uncharacterized protein</fullName>
    </submittedName>
</protein>
<keyword evidence="1" id="KW-0812">Transmembrane</keyword>
<reference evidence="2 3" key="1">
    <citation type="journal article" date="2016" name="PLoS ONE">
        <title>Comparative Genomics Analysis of Streptococcus tigurinus Strains Identifies Genetic Elements Specifically and Uniquely Present in Highly Virulent Strains.</title>
        <authorList>
            <person name="Diene S.M."/>
            <person name="Francois P."/>
            <person name="Zbinden A."/>
            <person name="Entenza J.M."/>
            <person name="Resch G."/>
        </authorList>
    </citation>
    <scope>NUCLEOTIDE SEQUENCE [LARGE SCALE GENOMIC DNA]</scope>
    <source>
        <strain evidence="2 3">859</strain>
    </source>
</reference>
<comment type="caution">
    <text evidence="2">The sequence shown here is derived from an EMBL/GenBank/DDBJ whole genome shotgun (WGS) entry which is preliminary data.</text>
</comment>
<gene>
    <name evidence="2" type="ORF">ATE37_02860</name>
</gene>
<accession>A0A1X0X0D7</accession>
<proteinExistence type="predicted"/>
<feature type="transmembrane region" description="Helical" evidence="1">
    <location>
        <begin position="6"/>
        <end position="26"/>
    </location>
</feature>
<dbReference type="Proteomes" id="UP000192532">
    <property type="component" value="Unassembled WGS sequence"/>
</dbReference>
<dbReference type="AlphaFoldDB" id="A0A1X0X0D7"/>
<name>A0A1X0X0D7_STROR</name>
<keyword evidence="1" id="KW-1133">Transmembrane helix</keyword>
<keyword evidence="1" id="KW-0472">Membrane</keyword>